<proteinExistence type="predicted"/>
<protein>
    <submittedName>
        <fullName evidence="1">Uncharacterized protein</fullName>
    </submittedName>
</protein>
<name>A0A5B0RCM9_PUCGR</name>
<comment type="caution">
    <text evidence="1">The sequence shown here is derived from an EMBL/GenBank/DDBJ whole genome shotgun (WGS) entry which is preliminary data.</text>
</comment>
<reference evidence="1 2" key="1">
    <citation type="submission" date="2019-05" db="EMBL/GenBank/DDBJ databases">
        <title>Emergence of the Ug99 lineage of the wheat stem rust pathogen through somatic hybridization.</title>
        <authorList>
            <person name="Li F."/>
            <person name="Upadhyaya N.M."/>
            <person name="Sperschneider J."/>
            <person name="Matny O."/>
            <person name="Nguyen-Phuc H."/>
            <person name="Mago R."/>
            <person name="Raley C."/>
            <person name="Miller M.E."/>
            <person name="Silverstein K.A.T."/>
            <person name="Henningsen E."/>
            <person name="Hirsch C.D."/>
            <person name="Visser B."/>
            <person name="Pretorius Z.A."/>
            <person name="Steffenson B.J."/>
            <person name="Schwessinger B."/>
            <person name="Dodds P.N."/>
            <person name="Figueroa M."/>
        </authorList>
    </citation>
    <scope>NUCLEOTIDE SEQUENCE [LARGE SCALE GENOMIC DNA]</scope>
    <source>
        <strain evidence="1 2">Ug99</strain>
    </source>
</reference>
<evidence type="ECO:0000313" key="2">
    <source>
        <dbReference type="Proteomes" id="UP000325313"/>
    </source>
</evidence>
<evidence type="ECO:0000313" key="1">
    <source>
        <dbReference type="EMBL" id="KAA1123129.1"/>
    </source>
</evidence>
<dbReference type="AlphaFoldDB" id="A0A5B0RCM9"/>
<organism evidence="1 2">
    <name type="scientific">Puccinia graminis f. sp. tritici</name>
    <dbReference type="NCBI Taxonomy" id="56615"/>
    <lineage>
        <taxon>Eukaryota</taxon>
        <taxon>Fungi</taxon>
        <taxon>Dikarya</taxon>
        <taxon>Basidiomycota</taxon>
        <taxon>Pucciniomycotina</taxon>
        <taxon>Pucciniomycetes</taxon>
        <taxon>Pucciniales</taxon>
        <taxon>Pucciniaceae</taxon>
        <taxon>Puccinia</taxon>
    </lineage>
</organism>
<accession>A0A5B0RCM9</accession>
<dbReference type="Proteomes" id="UP000325313">
    <property type="component" value="Unassembled WGS sequence"/>
</dbReference>
<dbReference type="EMBL" id="VDEP01000211">
    <property type="protein sequence ID" value="KAA1123129.1"/>
    <property type="molecule type" value="Genomic_DNA"/>
</dbReference>
<sequence>MSPYLPGKIIVYSLLLIAFSDLAPLGLDQIIKSLRASLRELELIAEMTRSFTLRST</sequence>
<gene>
    <name evidence="1" type="ORF">PGTUg99_012572</name>
</gene>